<protein>
    <recommendedName>
        <fullName evidence="2">Alpha-ketoglutarate-dependent dioxygenase AlkB-like domain-containing protein</fullName>
    </recommendedName>
</protein>
<evidence type="ECO:0000256" key="1">
    <source>
        <dbReference type="ARBA" id="ARBA00001954"/>
    </source>
</evidence>
<evidence type="ECO:0000259" key="2">
    <source>
        <dbReference type="Pfam" id="PF13532"/>
    </source>
</evidence>
<dbReference type="GO" id="GO:0051213">
    <property type="term" value="F:dioxygenase activity"/>
    <property type="evidence" value="ECO:0007669"/>
    <property type="project" value="InterPro"/>
</dbReference>
<dbReference type="OrthoDB" id="545910at2759"/>
<dbReference type="PANTHER" id="PTHR31212">
    <property type="entry name" value="ALPHA-KETOGLUTARATE-DEPENDENT DIOXYGENASE ALKB HOMOLOG 3"/>
    <property type="match status" value="1"/>
</dbReference>
<dbReference type="GO" id="GO:0005654">
    <property type="term" value="C:nucleoplasm"/>
    <property type="evidence" value="ECO:0007669"/>
    <property type="project" value="TreeGrafter"/>
</dbReference>
<dbReference type="SUPFAM" id="SSF51197">
    <property type="entry name" value="Clavaminate synthase-like"/>
    <property type="match status" value="1"/>
</dbReference>
<reference evidence="3" key="1">
    <citation type="submission" date="2017-08" db="EMBL/GenBank/DDBJ databases">
        <title>Assembly of the North American Bullfrog Genome.</title>
        <authorList>
            <person name="Warren R.L."/>
            <person name="Vandervalk B.P."/>
            <person name="Kucuk E."/>
            <person name="Birol I."/>
            <person name="Helbing C."/>
            <person name="Pandoh P."/>
            <person name="Behsaz B."/>
            <person name="Mohamadi H."/>
            <person name="Chu J."/>
            <person name="Jackman S."/>
            <person name="Hammond S.A."/>
            <person name="Veldhoen N."/>
            <person name="Kirk H."/>
            <person name="Zhao Y."/>
            <person name="Coope R."/>
            <person name="Pleasance S."/>
            <person name="Moore R."/>
            <person name="Holt R."/>
        </authorList>
    </citation>
    <scope>NUCLEOTIDE SEQUENCE</scope>
    <source>
        <strain evidence="3">Bruno</strain>
        <tissue evidence="3">Liver</tissue>
    </source>
</reference>
<organism evidence="3">
    <name type="scientific">Aquarana catesbeiana</name>
    <name type="common">American bullfrog</name>
    <name type="synonym">Rana catesbeiana</name>
    <dbReference type="NCBI Taxonomy" id="8400"/>
    <lineage>
        <taxon>Eukaryota</taxon>
        <taxon>Metazoa</taxon>
        <taxon>Chordata</taxon>
        <taxon>Craniata</taxon>
        <taxon>Vertebrata</taxon>
        <taxon>Euteleostomi</taxon>
        <taxon>Amphibia</taxon>
        <taxon>Batrachia</taxon>
        <taxon>Anura</taxon>
        <taxon>Neobatrachia</taxon>
        <taxon>Ranoidea</taxon>
        <taxon>Ranidae</taxon>
        <taxon>Aquarana</taxon>
    </lineage>
</organism>
<dbReference type="InterPro" id="IPR037151">
    <property type="entry name" value="AlkB-like_sf"/>
</dbReference>
<dbReference type="InterPro" id="IPR027450">
    <property type="entry name" value="AlkB-like"/>
</dbReference>
<dbReference type="GO" id="GO:0006307">
    <property type="term" value="P:DNA alkylation repair"/>
    <property type="evidence" value="ECO:0007669"/>
    <property type="project" value="InterPro"/>
</dbReference>
<feature type="non-terminal residue" evidence="3">
    <location>
        <position position="212"/>
    </location>
</feature>
<proteinExistence type="predicted"/>
<dbReference type="EMBL" id="KV983757">
    <property type="protein sequence ID" value="PIO15398.1"/>
    <property type="molecule type" value="Genomic_DNA"/>
</dbReference>
<evidence type="ECO:0000313" key="3">
    <source>
        <dbReference type="EMBL" id="PIO15398.1"/>
    </source>
</evidence>
<feature type="domain" description="Alpha-ketoglutarate-dependent dioxygenase AlkB-like" evidence="2">
    <location>
        <begin position="80"/>
        <end position="210"/>
    </location>
</feature>
<dbReference type="InterPro" id="IPR032854">
    <property type="entry name" value="ALKBH3"/>
</dbReference>
<dbReference type="GO" id="GO:0005739">
    <property type="term" value="C:mitochondrion"/>
    <property type="evidence" value="ECO:0007669"/>
    <property type="project" value="TreeGrafter"/>
</dbReference>
<dbReference type="AlphaFoldDB" id="A0A2G9QID3"/>
<name>A0A2G9QID3_AQUCT</name>
<dbReference type="Gene3D" id="2.60.120.590">
    <property type="entry name" value="Alpha-ketoglutarate-dependent dioxygenase AlkB-like"/>
    <property type="match status" value="1"/>
</dbReference>
<comment type="cofactor">
    <cofactor evidence="1">
        <name>Fe(2+)</name>
        <dbReference type="ChEBI" id="CHEBI:29033"/>
    </cofactor>
</comment>
<gene>
    <name evidence="3" type="ORF">AB205_0088180</name>
</gene>
<accession>A0A2G9QID3</accession>
<sequence length="212" mass="24632">MDDKRRRARVQGAWAGKAKATAHIGTEVHSDWMDCYFITAVSETMNQTEVQVVRKIPEPRIIDKPGTYEISTSASGVSRLRLFPSFIEPKEAEWMFEQLYRENPWRQKSNVGPDGPYQEPRLTCWYGEVPYTYSKSTMQANPHWHPLLTMLKDRIEEVTAYSFNSLLCNLYRHDKDSIDWHSDDEPDLGKNPTIASLSFGETRVFQMRKKPP</sequence>
<dbReference type="PANTHER" id="PTHR31212:SF4">
    <property type="entry name" value="ALPHA-KETOGLUTARATE-DEPENDENT DIOXYGENASE ALKB HOMOLOG 3"/>
    <property type="match status" value="1"/>
</dbReference>
<dbReference type="Pfam" id="PF13532">
    <property type="entry name" value="2OG-FeII_Oxy_2"/>
    <property type="match status" value="1"/>
</dbReference>